<evidence type="ECO:0000313" key="3">
    <source>
        <dbReference type="Proteomes" id="UP000289340"/>
    </source>
</evidence>
<keyword evidence="3" id="KW-1185">Reference proteome</keyword>
<dbReference type="AlphaFoldDB" id="A0A445IX23"/>
<reference evidence="2 3" key="1">
    <citation type="submission" date="2018-09" db="EMBL/GenBank/DDBJ databases">
        <title>A high-quality reference genome of wild soybean provides a powerful tool to mine soybean genomes.</title>
        <authorList>
            <person name="Xie M."/>
            <person name="Chung C.Y.L."/>
            <person name="Li M.-W."/>
            <person name="Wong F.-L."/>
            <person name="Chan T.-F."/>
            <person name="Lam H.-M."/>
        </authorList>
    </citation>
    <scope>NUCLEOTIDE SEQUENCE [LARGE SCALE GENOMIC DNA]</scope>
    <source>
        <strain evidence="3">cv. W05</strain>
        <tissue evidence="2">Hypocotyl of etiolated seedlings</tissue>
    </source>
</reference>
<protein>
    <submittedName>
        <fullName evidence="2">Uncharacterized protein</fullName>
    </submittedName>
</protein>
<proteinExistence type="predicted"/>
<comment type="caution">
    <text evidence="2">The sequence shown here is derived from an EMBL/GenBank/DDBJ whole genome shotgun (WGS) entry which is preliminary data.</text>
</comment>
<evidence type="ECO:0000256" key="1">
    <source>
        <dbReference type="SAM" id="Phobius"/>
    </source>
</evidence>
<name>A0A445IX23_GLYSO</name>
<accession>A0A445IX23</accession>
<dbReference type="EMBL" id="QZWG01000009">
    <property type="protein sequence ID" value="RZB90711.1"/>
    <property type="molecule type" value="Genomic_DNA"/>
</dbReference>
<keyword evidence="1" id="KW-1133">Transmembrane helix</keyword>
<keyword evidence="1" id="KW-0472">Membrane</keyword>
<dbReference type="Proteomes" id="UP000289340">
    <property type="component" value="Chromosome 9"/>
</dbReference>
<organism evidence="2 3">
    <name type="scientific">Glycine soja</name>
    <name type="common">Wild soybean</name>
    <dbReference type="NCBI Taxonomy" id="3848"/>
    <lineage>
        <taxon>Eukaryota</taxon>
        <taxon>Viridiplantae</taxon>
        <taxon>Streptophyta</taxon>
        <taxon>Embryophyta</taxon>
        <taxon>Tracheophyta</taxon>
        <taxon>Spermatophyta</taxon>
        <taxon>Magnoliopsida</taxon>
        <taxon>eudicotyledons</taxon>
        <taxon>Gunneridae</taxon>
        <taxon>Pentapetalae</taxon>
        <taxon>rosids</taxon>
        <taxon>fabids</taxon>
        <taxon>Fabales</taxon>
        <taxon>Fabaceae</taxon>
        <taxon>Papilionoideae</taxon>
        <taxon>50 kb inversion clade</taxon>
        <taxon>NPAAA clade</taxon>
        <taxon>indigoferoid/millettioid clade</taxon>
        <taxon>Phaseoleae</taxon>
        <taxon>Glycine</taxon>
        <taxon>Glycine subgen. Soja</taxon>
    </lineage>
</organism>
<sequence length="66" mass="7843">MVSLIYLRNVQNMGWLICQPTSEIVLLVQVYLYFFSPLLFFLSPLRPTLNFWQIIVRQISSFLNCD</sequence>
<evidence type="ECO:0000313" key="2">
    <source>
        <dbReference type="EMBL" id="RZB90711.1"/>
    </source>
</evidence>
<gene>
    <name evidence="2" type="ORF">D0Y65_023256</name>
</gene>
<keyword evidence="1" id="KW-0812">Transmembrane</keyword>
<feature type="transmembrane region" description="Helical" evidence="1">
    <location>
        <begin position="24"/>
        <end position="42"/>
    </location>
</feature>